<reference evidence="1" key="2">
    <citation type="journal article" date="2015" name="Data Brief">
        <title>Shoot transcriptome of the giant reed, Arundo donax.</title>
        <authorList>
            <person name="Barrero R.A."/>
            <person name="Guerrero F.D."/>
            <person name="Moolhuijzen P."/>
            <person name="Goolsby J.A."/>
            <person name="Tidwell J."/>
            <person name="Bellgard S.E."/>
            <person name="Bellgard M.I."/>
        </authorList>
    </citation>
    <scope>NUCLEOTIDE SEQUENCE</scope>
    <source>
        <tissue evidence="1">Shoot tissue taken approximately 20 cm above the soil surface</tissue>
    </source>
</reference>
<sequence length="55" mass="6518">MYLNGSRYHLMRTCEQTNWPHFLKDDLKEGTAQLAISISMQFKDKNQLQQQPGNY</sequence>
<dbReference type="AlphaFoldDB" id="A0A0A9ADS0"/>
<accession>A0A0A9ADS0</accession>
<name>A0A0A9ADS0_ARUDO</name>
<protein>
    <submittedName>
        <fullName evidence="1">Uncharacterized protein</fullName>
    </submittedName>
</protein>
<organism evidence="1">
    <name type="scientific">Arundo donax</name>
    <name type="common">Giant reed</name>
    <name type="synonym">Donax arundinaceus</name>
    <dbReference type="NCBI Taxonomy" id="35708"/>
    <lineage>
        <taxon>Eukaryota</taxon>
        <taxon>Viridiplantae</taxon>
        <taxon>Streptophyta</taxon>
        <taxon>Embryophyta</taxon>
        <taxon>Tracheophyta</taxon>
        <taxon>Spermatophyta</taxon>
        <taxon>Magnoliopsida</taxon>
        <taxon>Liliopsida</taxon>
        <taxon>Poales</taxon>
        <taxon>Poaceae</taxon>
        <taxon>PACMAD clade</taxon>
        <taxon>Arundinoideae</taxon>
        <taxon>Arundineae</taxon>
        <taxon>Arundo</taxon>
    </lineage>
</organism>
<reference evidence="1" key="1">
    <citation type="submission" date="2014-09" db="EMBL/GenBank/DDBJ databases">
        <authorList>
            <person name="Magalhaes I.L.F."/>
            <person name="Oliveira U."/>
            <person name="Santos F.R."/>
            <person name="Vidigal T.H.D.A."/>
            <person name="Brescovit A.D."/>
            <person name="Santos A.J."/>
        </authorList>
    </citation>
    <scope>NUCLEOTIDE SEQUENCE</scope>
    <source>
        <tissue evidence="1">Shoot tissue taken approximately 20 cm above the soil surface</tissue>
    </source>
</reference>
<evidence type="ECO:0000313" key="1">
    <source>
        <dbReference type="EMBL" id="JAD49789.1"/>
    </source>
</evidence>
<dbReference type="EMBL" id="GBRH01248106">
    <property type="protein sequence ID" value="JAD49789.1"/>
    <property type="molecule type" value="Transcribed_RNA"/>
</dbReference>
<proteinExistence type="predicted"/>